<evidence type="ECO:0000313" key="2">
    <source>
        <dbReference type="EMBL" id="QCI63286.1"/>
    </source>
</evidence>
<feature type="signal peptide" evidence="1">
    <location>
        <begin position="1"/>
        <end position="23"/>
    </location>
</feature>
<proteinExistence type="predicted"/>
<reference evidence="2 3" key="1">
    <citation type="submission" date="2019-04" db="EMBL/GenBank/DDBJ databases">
        <title>Phreatobacter aquaticus sp. nov.</title>
        <authorList>
            <person name="Choi A."/>
        </authorList>
    </citation>
    <scope>NUCLEOTIDE SEQUENCE [LARGE SCALE GENOMIC DNA]</scope>
    <source>
        <strain evidence="2 3">KCTC 52518</strain>
    </source>
</reference>
<keyword evidence="1" id="KW-0732">Signal</keyword>
<dbReference type="AlphaFoldDB" id="A0A4D7B1B6"/>
<evidence type="ECO:0000256" key="1">
    <source>
        <dbReference type="SAM" id="SignalP"/>
    </source>
</evidence>
<sequence length="123" mass="12565">MSTLRVAASAAFISLAALSAAGAQEIAGRYQVQGENANGSGYSGTAEISGTAGGRCAIRWALVNTPPSQGFCMRQGDVLAVAYQLGNSAGLVVYRLGDNGVLDGTWTITGTEGVGKERLTPIR</sequence>
<dbReference type="Proteomes" id="UP000298781">
    <property type="component" value="Chromosome"/>
</dbReference>
<feature type="chain" id="PRO_5020795903" evidence="1">
    <location>
        <begin position="24"/>
        <end position="123"/>
    </location>
</feature>
<dbReference type="EMBL" id="CP039690">
    <property type="protein sequence ID" value="QCI63286.1"/>
    <property type="molecule type" value="Genomic_DNA"/>
</dbReference>
<gene>
    <name evidence="2" type="ORF">E8M01_02985</name>
</gene>
<protein>
    <submittedName>
        <fullName evidence="2">Uncharacterized protein</fullName>
    </submittedName>
</protein>
<organism evidence="2 3">
    <name type="scientific">Phreatobacter stygius</name>
    <dbReference type="NCBI Taxonomy" id="1940610"/>
    <lineage>
        <taxon>Bacteria</taxon>
        <taxon>Pseudomonadati</taxon>
        <taxon>Pseudomonadota</taxon>
        <taxon>Alphaproteobacteria</taxon>
        <taxon>Hyphomicrobiales</taxon>
        <taxon>Phreatobacteraceae</taxon>
        <taxon>Phreatobacter</taxon>
    </lineage>
</organism>
<dbReference type="OrthoDB" id="9810038at2"/>
<evidence type="ECO:0000313" key="3">
    <source>
        <dbReference type="Proteomes" id="UP000298781"/>
    </source>
</evidence>
<dbReference type="RefSeq" id="WP_136958745.1">
    <property type="nucleotide sequence ID" value="NZ_CP039690.1"/>
</dbReference>
<dbReference type="KEGG" id="pstg:E8M01_02985"/>
<accession>A0A4D7B1B6</accession>
<keyword evidence="3" id="KW-1185">Reference proteome</keyword>
<name>A0A4D7B1B6_9HYPH</name>